<keyword evidence="3 5" id="KW-0418">Kinase</keyword>
<name>A0A1J4KMR5_9EUKA</name>
<dbReference type="InterPro" id="IPR011989">
    <property type="entry name" value="ARM-like"/>
</dbReference>
<evidence type="ECO:0000256" key="6">
    <source>
        <dbReference type="SAM" id="MobiDB-lite"/>
    </source>
</evidence>
<dbReference type="SUPFAM" id="SSF48371">
    <property type="entry name" value="ARM repeat"/>
    <property type="match status" value="1"/>
</dbReference>
<evidence type="ECO:0000313" key="10">
    <source>
        <dbReference type="EMBL" id="OHT10677.1"/>
    </source>
</evidence>
<dbReference type="InterPro" id="IPR050517">
    <property type="entry name" value="DDR_Repair_Kinase"/>
</dbReference>
<evidence type="ECO:0000256" key="4">
    <source>
        <dbReference type="ARBA" id="ARBA00022840"/>
    </source>
</evidence>
<dbReference type="Proteomes" id="UP000179807">
    <property type="component" value="Unassembled WGS sequence"/>
</dbReference>
<keyword evidence="4 5" id="KW-0067">ATP-binding</keyword>
<accession>A0A1J4KMR5</accession>
<comment type="similarity">
    <text evidence="5">Belongs to the PI3/PI4-kinase family.</text>
</comment>
<dbReference type="InterPro" id="IPR024585">
    <property type="entry name" value="mTOR_dom"/>
</dbReference>
<dbReference type="EC" id="2.7.11.1" evidence="5"/>
<dbReference type="PROSITE" id="PS51189">
    <property type="entry name" value="FAT"/>
    <property type="match status" value="1"/>
</dbReference>
<comment type="caution">
    <text evidence="10">The sequence shown here is derived from an EMBL/GenBank/DDBJ whole genome shotgun (WGS) entry which is preliminary data.</text>
</comment>
<dbReference type="CDD" id="cd05169">
    <property type="entry name" value="PIKKc_TOR"/>
    <property type="match status" value="1"/>
</dbReference>
<proteinExistence type="inferred from homology"/>
<dbReference type="Pfam" id="PF00454">
    <property type="entry name" value="PI3_PI4_kinase"/>
    <property type="match status" value="1"/>
</dbReference>
<keyword evidence="11" id="KW-1185">Reference proteome</keyword>
<dbReference type="GO" id="GO:0005634">
    <property type="term" value="C:nucleus"/>
    <property type="evidence" value="ECO:0007669"/>
    <property type="project" value="TreeGrafter"/>
</dbReference>
<evidence type="ECO:0000313" key="11">
    <source>
        <dbReference type="Proteomes" id="UP000179807"/>
    </source>
</evidence>
<dbReference type="GO" id="GO:0031929">
    <property type="term" value="P:TOR signaling"/>
    <property type="evidence" value="ECO:0007669"/>
    <property type="project" value="TreeGrafter"/>
</dbReference>
<comment type="catalytic activity">
    <reaction evidence="5">
        <text>L-threonyl-[protein] + ATP = O-phospho-L-threonyl-[protein] + ADP + H(+)</text>
        <dbReference type="Rhea" id="RHEA:46608"/>
        <dbReference type="Rhea" id="RHEA-COMP:11060"/>
        <dbReference type="Rhea" id="RHEA-COMP:11605"/>
        <dbReference type="ChEBI" id="CHEBI:15378"/>
        <dbReference type="ChEBI" id="CHEBI:30013"/>
        <dbReference type="ChEBI" id="CHEBI:30616"/>
        <dbReference type="ChEBI" id="CHEBI:61977"/>
        <dbReference type="ChEBI" id="CHEBI:456216"/>
        <dbReference type="EC" id="2.7.11.1"/>
    </reaction>
</comment>
<feature type="region of interest" description="Disordered" evidence="6">
    <location>
        <begin position="2087"/>
        <end position="2113"/>
    </location>
</feature>
<protein>
    <recommendedName>
        <fullName evidence="5">Serine/threonine-protein kinase TOR</fullName>
        <ecNumber evidence="5">2.7.11.1</ecNumber>
    </recommendedName>
</protein>
<dbReference type="GeneID" id="94826452"/>
<dbReference type="SMART" id="SM00146">
    <property type="entry name" value="PI3Kc"/>
    <property type="match status" value="1"/>
</dbReference>
<dbReference type="GO" id="GO:0016242">
    <property type="term" value="P:negative regulation of macroautophagy"/>
    <property type="evidence" value="ECO:0007669"/>
    <property type="project" value="TreeGrafter"/>
</dbReference>
<dbReference type="Pfam" id="PF02259">
    <property type="entry name" value="FAT"/>
    <property type="match status" value="1"/>
</dbReference>
<dbReference type="Gene3D" id="3.30.1010.10">
    <property type="entry name" value="Phosphatidylinositol 3-kinase Catalytic Subunit, Chain A, domain 4"/>
    <property type="match status" value="1"/>
</dbReference>
<dbReference type="Gene3D" id="1.25.10.10">
    <property type="entry name" value="Leucine-rich Repeat Variant"/>
    <property type="match status" value="1"/>
</dbReference>
<dbReference type="EMBL" id="MLAK01000605">
    <property type="protein sequence ID" value="OHT10677.1"/>
    <property type="molecule type" value="Genomic_DNA"/>
</dbReference>
<dbReference type="PANTHER" id="PTHR11139:SF9">
    <property type="entry name" value="SERINE_THREONINE-PROTEIN KINASE MTOR"/>
    <property type="match status" value="1"/>
</dbReference>
<feature type="compositionally biased region" description="Acidic residues" evidence="6">
    <location>
        <begin position="2088"/>
        <end position="2104"/>
    </location>
</feature>
<dbReference type="InterPro" id="IPR016024">
    <property type="entry name" value="ARM-type_fold"/>
</dbReference>
<dbReference type="InterPro" id="IPR003152">
    <property type="entry name" value="FATC_dom"/>
</dbReference>
<evidence type="ECO:0000259" key="8">
    <source>
        <dbReference type="PROSITE" id="PS51189"/>
    </source>
</evidence>
<dbReference type="InterPro" id="IPR011009">
    <property type="entry name" value="Kinase-like_dom_sf"/>
</dbReference>
<dbReference type="InterPro" id="IPR036940">
    <property type="entry name" value="PI3/4_kinase_cat_sf"/>
</dbReference>
<dbReference type="InterPro" id="IPR026683">
    <property type="entry name" value="TOR_cat"/>
</dbReference>
<dbReference type="Gene3D" id="1.10.1070.11">
    <property type="entry name" value="Phosphatidylinositol 3-/4-kinase, catalytic domain"/>
    <property type="match status" value="1"/>
</dbReference>
<evidence type="ECO:0000256" key="5">
    <source>
        <dbReference type="RuleBase" id="RU364109"/>
    </source>
</evidence>
<evidence type="ECO:0000259" key="9">
    <source>
        <dbReference type="PROSITE" id="PS51190"/>
    </source>
</evidence>
<dbReference type="PROSITE" id="PS00916">
    <property type="entry name" value="PI3_4_KINASE_2"/>
    <property type="match status" value="1"/>
</dbReference>
<dbReference type="GO" id="GO:0004674">
    <property type="term" value="F:protein serine/threonine kinase activity"/>
    <property type="evidence" value="ECO:0007669"/>
    <property type="project" value="UniProtKB-KW"/>
</dbReference>
<dbReference type="GO" id="GO:0005524">
    <property type="term" value="F:ATP binding"/>
    <property type="evidence" value="ECO:0007669"/>
    <property type="project" value="UniProtKB-KW"/>
</dbReference>
<organism evidence="10 11">
    <name type="scientific">Tritrichomonas foetus</name>
    <dbReference type="NCBI Taxonomy" id="1144522"/>
    <lineage>
        <taxon>Eukaryota</taxon>
        <taxon>Metamonada</taxon>
        <taxon>Parabasalia</taxon>
        <taxon>Tritrichomonadida</taxon>
        <taxon>Tritrichomonadidae</taxon>
        <taxon>Tritrichomonas</taxon>
    </lineage>
</organism>
<dbReference type="Pfam" id="PF02260">
    <property type="entry name" value="FATC"/>
    <property type="match status" value="1"/>
</dbReference>
<feature type="domain" description="FAT" evidence="8">
    <location>
        <begin position="1166"/>
        <end position="1661"/>
    </location>
</feature>
<dbReference type="InterPro" id="IPR018936">
    <property type="entry name" value="PI3/4_kinase_CS"/>
</dbReference>
<feature type="domain" description="PI3K/PI4K catalytic" evidence="7">
    <location>
        <begin position="1815"/>
        <end position="2129"/>
    </location>
</feature>
<sequence>MKGNAQNQLFSSSELIANARETRRLEYARLSTLNFETLSNVTIQSISSISLDSPTSDPLSIIKIASLVYTLIKLRQDHYPRLIAILNNLNTDKDEQVGILVSFVYSKVLKHAQRGFIQQKLDVCLLKLKSASNVLQTAYFLYFLAKHSPNSILLCITQFINATTKVILHSRSDVRTIGYETLKMYLQILERTQTAHSQHPTFPLFIFAQQNLQKSHFEQHGAFLIFAALLECSPNSVASQASDLMSFFISLLPKCPPDLRSLVLHNLVLLAPLELEAFKSQYFDIVVSALWSDTNQPNVENIVASSLLELFKICPELFEANEKNLIVTLKNLLLSCENAPVVSAFSLLDQVSNHFPLIIQSNSTSITATLLKTKICKEYVHVVPNLFRTYPFIWEQFRLELIQIIRRTPHFVESVDVLELLSLCPPISSHDVTSRLISSLSVSNPSVRCYVPRAILAQISYSDDSFVVETIFRLITISLSDPDPIVREMILRSFSPPTYKFLTTDPILTCISSLVKDEKVNVSQAAIELLGKISKINPFDVLPTLRRLLLDALFMLDSPRPLRIKEEMTRSFLSVVHATEEILPVYCPTLCLIALRQLSFTPLSELTYFDQTYINKINLNITKAIGIIADRDVSLIGNHIPQFVNFFIWLLEQHGPKQLKIAVVNTLYGIMSVEESKTFIQGIDIESMFSALIGIASKWNSKKLNIAVLKLIGVIGAIDQYINFQNQTLKSGNDIKPSNPSYSMSIACKTLLSVVSDDFLVVHHADAIRSLVTIFCSDNTATVSFFNDFMNLFLDHIRKQKNAEYITLLSKICSEAPNEWVMHYTTELLELVRELWTTPLLSVTLDLIPILANVVADRFSPFLPECATFLLDTLFANRVSQPDLCHKVFVALVSLKNISGDYLFLIFPELVEVLTLPTTLPQVRLDALIALRVLVQTVDCAVFSAPIIRCVISCIQLDNRSLQSHSLMILYSIMVRLGELFSFYAEQIVGLLQKKNLLTSHFVEIIQSKSTSLDDFPFIETDDPFTVNYGCRKTIVETSSNNSIVKPVEEEEIKSAIIFQEDETPWNWKEWYRSLVRILLWNSPSPSLFACSFLGDILFNLAENLFNASFLSIWVHLTPDSQLVVSASLTRALLSEPIPGAIRTSLVNLFDFMERSEHPIQISRQVLCQACEKCSQYAKAFYFVYRWIEEDPYNIEALETMIRLSTFLGLKKTLIGISARLQKQEPENFASQWSEKLGQWSTALDSYEKAEQSPRSLEKIVRCLKHLQRWDEIIEKMPFFFQLSSSEKRKVASTYATALYNRQQWQTLSTVLEYCASGSVREMIITALYQISQNKQKEALQTVAHGYAILAQNARGVFKHDKAALYPLLVKAQQLHEISEIAQHKENIQTWEKRLHLCRQSFEVYHQILSVHLTVFPVQYMMKDALKMVKFALRSKDFQLFDSSLHFLFPDPANWPVEVSFLHAKGMWARGNQAEALAEAKNILRNYKVMEKTIKAKIYYMCGQWIISMTPPNLYKDVIKNAVKFLEQSIVQGTRYFKAWHRWAWACSIIYQNDKSDLKFAFNAVNGFLECVRLKNEGSFSELLQMISLFFSANLSDKYFNDTAEHIYKLSDSVLLKIIPQLFTQLSGEGRSSVFASSIAQKLLPEHYHVLLYPLLVRNELENVSAILTNFAMENSIAAHQSRIISDGLRLCSSSLLEIYLTAIISTIGHLQHQNLNKAHSCLERALMLPPRSGDSNLTFEVKNELNTILYNLTCSQTTTKSLITCFSKIRSILSSSHTLSMHIIAPTLAQLRNSILAVPGTYSITSPLTTIFQFDPSLDIFNSKQRPRLVKVYGSDGIQHRSLLKGREDLRMDERVMQFFELINQHILNDMPNEIRKHMQITTYSITPLSTQAGLIQFVDGTDTLFSLINDYRNSHNISVFAESEATEEITIRNVDSLTPIQRLEALRTASSSTRDTDLRELMWLNSSSSREWVSRSLMFTESSALMSIIGYIIGLGDRHPSNLMIQRNSGGVVHIDFGDCFEVSKNRLKFPEKVPFRLTRLMCRAFGPTGVDGEFRLTCEETVKLVRSHKESIMAVLDIFLQEPIDSNDDDNEDEEENDENNEYDKNDGENDICGELIANKKHLNNEPHFVEVDESEGDFVEVEEKRKKGQEAIEESLNRIMQKITGNDFDHKKELTISEQVDELINQATDMYNLAHLYHGWTPLW</sequence>
<dbReference type="OrthoDB" id="2250022at2759"/>
<keyword evidence="5" id="KW-0723">Serine/threonine-protein kinase</keyword>
<dbReference type="SUPFAM" id="SSF56112">
    <property type="entry name" value="Protein kinase-like (PK-like)"/>
    <property type="match status" value="1"/>
</dbReference>
<dbReference type="GO" id="GO:0031932">
    <property type="term" value="C:TORC2 complex"/>
    <property type="evidence" value="ECO:0007669"/>
    <property type="project" value="TreeGrafter"/>
</dbReference>
<dbReference type="SMART" id="SM01343">
    <property type="entry name" value="FATC"/>
    <property type="match status" value="1"/>
</dbReference>
<dbReference type="GO" id="GO:0031931">
    <property type="term" value="C:TORC1 complex"/>
    <property type="evidence" value="ECO:0007669"/>
    <property type="project" value="TreeGrafter"/>
</dbReference>
<dbReference type="GO" id="GO:0005737">
    <property type="term" value="C:cytoplasm"/>
    <property type="evidence" value="ECO:0007669"/>
    <property type="project" value="TreeGrafter"/>
</dbReference>
<feature type="domain" description="FATC" evidence="9">
    <location>
        <begin position="2176"/>
        <end position="2208"/>
    </location>
</feature>
<keyword evidence="1 5" id="KW-0808">Transferase</keyword>
<dbReference type="PROSITE" id="PS50290">
    <property type="entry name" value="PI3_4_KINASE_3"/>
    <property type="match status" value="1"/>
</dbReference>
<dbReference type="InterPro" id="IPR000403">
    <property type="entry name" value="PI3/4_kinase_cat_dom"/>
</dbReference>
<dbReference type="SMART" id="SM01346">
    <property type="entry name" value="DUF3385"/>
    <property type="match status" value="1"/>
</dbReference>
<dbReference type="InterPro" id="IPR014009">
    <property type="entry name" value="PIK_FAT"/>
</dbReference>
<dbReference type="RefSeq" id="XP_068363813.1">
    <property type="nucleotide sequence ID" value="XM_068491748.1"/>
</dbReference>
<dbReference type="Pfam" id="PF11865">
    <property type="entry name" value="mTOR_dom"/>
    <property type="match status" value="1"/>
</dbReference>
<evidence type="ECO:0000256" key="3">
    <source>
        <dbReference type="ARBA" id="ARBA00022777"/>
    </source>
</evidence>
<keyword evidence="2 5" id="KW-0547">Nucleotide-binding</keyword>
<gene>
    <name evidence="10" type="ORF">TRFO_04184</name>
</gene>
<dbReference type="PROSITE" id="PS51190">
    <property type="entry name" value="FATC"/>
    <property type="match status" value="1"/>
</dbReference>
<dbReference type="VEuPathDB" id="TrichDB:TRFO_04184"/>
<evidence type="ECO:0000256" key="2">
    <source>
        <dbReference type="ARBA" id="ARBA00022741"/>
    </source>
</evidence>
<evidence type="ECO:0000259" key="7">
    <source>
        <dbReference type="PROSITE" id="PS50290"/>
    </source>
</evidence>
<dbReference type="InterPro" id="IPR003151">
    <property type="entry name" value="PIK-rel_kinase_FAT"/>
</dbReference>
<evidence type="ECO:0000256" key="1">
    <source>
        <dbReference type="ARBA" id="ARBA00022679"/>
    </source>
</evidence>
<reference evidence="10" key="1">
    <citation type="submission" date="2016-10" db="EMBL/GenBank/DDBJ databases">
        <authorList>
            <person name="Benchimol M."/>
            <person name="Almeida L.G."/>
            <person name="Vasconcelos A.T."/>
            <person name="Perreira-Neves A."/>
            <person name="Rosa I.A."/>
            <person name="Tasca T."/>
            <person name="Bogo M.R."/>
            <person name="de Souza W."/>
        </authorList>
    </citation>
    <scope>NUCLEOTIDE SEQUENCE [LARGE SCALE GENOMIC DNA]</scope>
    <source>
        <strain evidence="10">K</strain>
    </source>
</reference>
<dbReference type="PANTHER" id="PTHR11139">
    <property type="entry name" value="ATAXIA TELANGIECTASIA MUTATED ATM -RELATED"/>
    <property type="match status" value="1"/>
</dbReference>